<dbReference type="GO" id="GO:0046983">
    <property type="term" value="F:protein dimerization activity"/>
    <property type="evidence" value="ECO:0007669"/>
    <property type="project" value="InterPro"/>
</dbReference>
<keyword evidence="4" id="KW-0812">Transmembrane</keyword>
<gene>
    <name evidence="6" type="ORF">RED65_01665</name>
</gene>
<keyword evidence="2" id="KW-0418">Kinase</keyword>
<evidence type="ECO:0000313" key="6">
    <source>
        <dbReference type="EMBL" id="EAT13427.1"/>
    </source>
</evidence>
<evidence type="ECO:0000256" key="2">
    <source>
        <dbReference type="ARBA" id="ARBA00022777"/>
    </source>
</evidence>
<dbReference type="Gene3D" id="1.20.5.1930">
    <property type="match status" value="1"/>
</dbReference>
<keyword evidence="4" id="KW-1133">Transmembrane helix</keyword>
<dbReference type="PANTHER" id="PTHR24421">
    <property type="entry name" value="NITRATE/NITRITE SENSOR PROTEIN NARX-RELATED"/>
    <property type="match status" value="1"/>
</dbReference>
<evidence type="ECO:0000259" key="5">
    <source>
        <dbReference type="Pfam" id="PF07730"/>
    </source>
</evidence>
<feature type="transmembrane region" description="Helical" evidence="4">
    <location>
        <begin position="149"/>
        <end position="171"/>
    </location>
</feature>
<feature type="domain" description="Signal transduction histidine kinase subgroup 3 dimerisation and phosphoacceptor" evidence="5">
    <location>
        <begin position="202"/>
        <end position="263"/>
    </location>
</feature>
<dbReference type="CDD" id="cd16917">
    <property type="entry name" value="HATPase_UhpB-NarQ-NarX-like"/>
    <property type="match status" value="1"/>
</dbReference>
<evidence type="ECO:0000256" key="3">
    <source>
        <dbReference type="ARBA" id="ARBA00023012"/>
    </source>
</evidence>
<dbReference type="Proteomes" id="UP000004263">
    <property type="component" value="Unassembled WGS sequence"/>
</dbReference>
<organism evidence="6 7">
    <name type="scientific">Bermanella marisrubri</name>
    <dbReference type="NCBI Taxonomy" id="207949"/>
    <lineage>
        <taxon>Bacteria</taxon>
        <taxon>Pseudomonadati</taxon>
        <taxon>Pseudomonadota</taxon>
        <taxon>Gammaproteobacteria</taxon>
        <taxon>Oceanospirillales</taxon>
        <taxon>Oceanospirillaceae</taxon>
        <taxon>Bermanella</taxon>
    </lineage>
</organism>
<proteinExistence type="predicted"/>
<dbReference type="SUPFAM" id="SSF55874">
    <property type="entry name" value="ATPase domain of HSP90 chaperone/DNA topoisomerase II/histidine kinase"/>
    <property type="match status" value="1"/>
</dbReference>
<comment type="caution">
    <text evidence="6">The sequence shown here is derived from an EMBL/GenBank/DDBJ whole genome shotgun (WGS) entry which is preliminary data.</text>
</comment>
<dbReference type="InterPro" id="IPR011712">
    <property type="entry name" value="Sig_transdc_His_kin_sub3_dim/P"/>
</dbReference>
<feature type="transmembrane region" description="Helical" evidence="4">
    <location>
        <begin position="20"/>
        <end position="38"/>
    </location>
</feature>
<keyword evidence="4" id="KW-0472">Membrane</keyword>
<name>Q1N4K1_9GAMM</name>
<dbReference type="PANTHER" id="PTHR24421:SF59">
    <property type="entry name" value="OXYGEN SENSOR HISTIDINE KINASE NREB"/>
    <property type="match status" value="1"/>
</dbReference>
<evidence type="ECO:0000256" key="4">
    <source>
        <dbReference type="SAM" id="Phobius"/>
    </source>
</evidence>
<dbReference type="STRING" id="207949.RED65_01665"/>
<dbReference type="Gene3D" id="3.30.565.10">
    <property type="entry name" value="Histidine kinase-like ATPase, C-terminal domain"/>
    <property type="match status" value="1"/>
</dbReference>
<dbReference type="GO" id="GO:0000155">
    <property type="term" value="F:phosphorelay sensor kinase activity"/>
    <property type="evidence" value="ECO:0007669"/>
    <property type="project" value="InterPro"/>
</dbReference>
<evidence type="ECO:0000313" key="7">
    <source>
        <dbReference type="Proteomes" id="UP000004263"/>
    </source>
</evidence>
<keyword evidence="1" id="KW-0808">Transferase</keyword>
<dbReference type="InterPro" id="IPR036890">
    <property type="entry name" value="HATPase_C_sf"/>
</dbReference>
<dbReference type="EMBL" id="AAQH01000002">
    <property type="protein sequence ID" value="EAT13427.1"/>
    <property type="molecule type" value="Genomic_DNA"/>
</dbReference>
<protein>
    <submittedName>
        <fullName evidence="6">Two-component system sensor protein</fullName>
    </submittedName>
</protein>
<dbReference type="Pfam" id="PF07730">
    <property type="entry name" value="HisKA_3"/>
    <property type="match status" value="1"/>
</dbReference>
<keyword evidence="3" id="KW-0902">Two-component regulatory system</keyword>
<accession>Q1N4K1</accession>
<sequence>MHASPMTIQRHQFLRVADPILATLTSITVAVVTMYLWVLDEQVSALVSVSQLSIAMITFVFVVNVIANYCSSHPQYFDQETPPAWFWMSAISAVIVSLIFPSGLTQVLWILTIAKASRYFHWRLCVGLAVSIPIALSLFHYIMAVNPYLWINAVLYSLFNLFALYISFTLISEKKAHGRAAELVNELTAMQALLAASSRRDERIQIARDLHDLSGHHLSALSLQLEIAKHTQGKDHEEAISQAGVIAHLLMSELREVVSVFRGHSSIQLEPALKAIIDNLPKLDVWLDWSPSIRIESNEEAEVLLRTCQEALTNIVKHTKATRAAILLKQKFNQIELRVLDNGGLKSLPQFGNGLQGMQERVEKIGGKLSLSIGDNGLEITVLLARQHAAVA</sequence>
<keyword evidence="7" id="KW-1185">Reference proteome</keyword>
<feature type="transmembrane region" description="Helical" evidence="4">
    <location>
        <begin position="86"/>
        <end position="112"/>
    </location>
</feature>
<reference evidence="6 7" key="1">
    <citation type="submission" date="2006-03" db="EMBL/GenBank/DDBJ databases">
        <authorList>
            <person name="Pinhassi J."/>
            <person name="Pedros-Alio C."/>
            <person name="Ferriera S."/>
            <person name="Johnson J."/>
            <person name="Kravitz S."/>
            <person name="Halpern A."/>
            <person name="Remington K."/>
            <person name="Beeson K."/>
            <person name="Tran B."/>
            <person name="Rogers Y.-H."/>
            <person name="Friedman R."/>
            <person name="Venter J.C."/>
        </authorList>
    </citation>
    <scope>NUCLEOTIDE SEQUENCE [LARGE SCALE GENOMIC DNA]</scope>
    <source>
        <strain evidence="6 7">RED65</strain>
    </source>
</reference>
<feature type="transmembrane region" description="Helical" evidence="4">
    <location>
        <begin position="124"/>
        <end position="143"/>
    </location>
</feature>
<evidence type="ECO:0000256" key="1">
    <source>
        <dbReference type="ARBA" id="ARBA00022679"/>
    </source>
</evidence>
<dbReference type="GO" id="GO:0016020">
    <property type="term" value="C:membrane"/>
    <property type="evidence" value="ECO:0007669"/>
    <property type="project" value="InterPro"/>
</dbReference>
<dbReference type="HOGENOM" id="CLU_000445_20_15_6"/>
<dbReference type="AlphaFoldDB" id="Q1N4K1"/>
<dbReference type="InterPro" id="IPR050482">
    <property type="entry name" value="Sensor_HK_TwoCompSys"/>
</dbReference>
<feature type="transmembrane region" description="Helical" evidence="4">
    <location>
        <begin position="45"/>
        <end position="66"/>
    </location>
</feature>
<dbReference type="OrthoDB" id="9797605at2"/>